<dbReference type="AlphaFoldDB" id="A0A4Q9VZK4"/>
<evidence type="ECO:0000313" key="5">
    <source>
        <dbReference type="EMBL" id="TBW40874.1"/>
    </source>
</evidence>
<proteinExistence type="predicted"/>
<dbReference type="GO" id="GO:0005509">
    <property type="term" value="F:calcium ion binding"/>
    <property type="evidence" value="ECO:0007669"/>
    <property type="project" value="InterPro"/>
</dbReference>
<evidence type="ECO:0000256" key="2">
    <source>
        <dbReference type="ARBA" id="ARBA00022837"/>
    </source>
</evidence>
<dbReference type="InterPro" id="IPR050145">
    <property type="entry name" value="Centrin_CML-like"/>
</dbReference>
<dbReference type="PROSITE" id="PS50222">
    <property type="entry name" value="EF_HAND_2"/>
    <property type="match status" value="4"/>
</dbReference>
<name>A0A4Q9VZK4_9HYPH</name>
<evidence type="ECO:0000259" key="4">
    <source>
        <dbReference type="PROSITE" id="PS50222"/>
    </source>
</evidence>
<feature type="compositionally biased region" description="Low complexity" evidence="3">
    <location>
        <begin position="536"/>
        <end position="545"/>
    </location>
</feature>
<feature type="compositionally biased region" description="Low complexity" evidence="3">
    <location>
        <begin position="258"/>
        <end position="284"/>
    </location>
</feature>
<feature type="domain" description="EF-hand" evidence="4">
    <location>
        <begin position="417"/>
        <end position="452"/>
    </location>
</feature>
<dbReference type="PANTHER" id="PTHR23050">
    <property type="entry name" value="CALCIUM BINDING PROTEIN"/>
    <property type="match status" value="1"/>
</dbReference>
<keyword evidence="2" id="KW-0106">Calcium</keyword>
<dbReference type="Gene3D" id="1.10.238.10">
    <property type="entry name" value="EF-hand"/>
    <property type="match status" value="3"/>
</dbReference>
<sequence>MGGSRPTPERVPAAGSAGPPAPTGKSCRERPGRAPRRWARFRRVGTAGGGNAGGNTGAAYGRAARGGKPAGAERSARLQAIARGFLEPRILPIGHILPLPSSPASPKGEGRRPGGHTGNGNAHRMPPWIPFPSAGLRRLRPGMKAEGRPGSSAFPPLPRSGSPPPPPRPCVGRSTRRRPDAGGGVETFGDLRRIPSVSRPFPKFCKTFRILTSGAAARFLISLRRPDRFRWRDVTDERGIRMIGSTTSTSQGLYWPRSSTTTTGADKAGATATSSATSSTSSTDPLQALFGTIDSDSSGGVSSTELQSFVDSFSSATRSALLGVQENGTSSTSSTTSTASSSSTSSSTASAFATIDSDGDGTISQSELSSFMQASMPPPPPPPDGSSGSSDTTTSSGSSSSTSSTTTGSTTSSTSTTGSDPASRLMAALDTNGDGSVSQSELEAALNGSTSSTSSSTTTSSTSSSSTSSASDLFSAMDTDGDGSVSQTELASYMKANAPPPPPPPSDQAATTDTTATTATSTSGDSGSSSGGSSGSSGSSSAFSAIDTNKDGTISQAELDAYLAKSATTTSSSTGTDTSSTDSSTSSSTDAASAFSAVIAQMLQQSYQRVGSHNDLQSTLLKSIDAIA</sequence>
<dbReference type="OrthoDB" id="8265789at2"/>
<feature type="compositionally biased region" description="Pro residues" evidence="3">
    <location>
        <begin position="155"/>
        <end position="169"/>
    </location>
</feature>
<dbReference type="Pfam" id="PF13202">
    <property type="entry name" value="EF-hand_5"/>
    <property type="match status" value="3"/>
</dbReference>
<feature type="domain" description="EF-hand" evidence="4">
    <location>
        <begin position="465"/>
        <end position="500"/>
    </location>
</feature>
<gene>
    <name evidence="5" type="ORF">EYW49_01605</name>
</gene>
<feature type="compositionally biased region" description="Low complexity" evidence="3">
    <location>
        <begin position="329"/>
        <end position="351"/>
    </location>
</feature>
<dbReference type="PROSITE" id="PS00018">
    <property type="entry name" value="EF_HAND_1"/>
    <property type="match status" value="4"/>
</dbReference>
<feature type="compositionally biased region" description="Low complexity" evidence="3">
    <location>
        <begin position="385"/>
        <end position="421"/>
    </location>
</feature>
<dbReference type="Pfam" id="PF13499">
    <property type="entry name" value="EF-hand_7"/>
    <property type="match status" value="1"/>
</dbReference>
<feature type="compositionally biased region" description="Low complexity" evidence="3">
    <location>
        <begin position="449"/>
        <end position="469"/>
    </location>
</feature>
<keyword evidence="6" id="KW-1185">Reference proteome</keyword>
<accession>A0A4Q9VZK4</accession>
<feature type="compositionally biased region" description="Gly residues" evidence="3">
    <location>
        <begin position="46"/>
        <end position="56"/>
    </location>
</feature>
<dbReference type="InterPro" id="IPR018247">
    <property type="entry name" value="EF_Hand_1_Ca_BS"/>
</dbReference>
<dbReference type="InterPro" id="IPR002048">
    <property type="entry name" value="EF_hand_dom"/>
</dbReference>
<comment type="caution">
    <text evidence="5">The sequence shown here is derived from an EMBL/GenBank/DDBJ whole genome shotgun (WGS) entry which is preliminary data.</text>
</comment>
<feature type="region of interest" description="Disordered" evidence="3">
    <location>
        <begin position="565"/>
        <end position="591"/>
    </location>
</feature>
<feature type="region of interest" description="Disordered" evidence="3">
    <location>
        <begin position="98"/>
        <end position="187"/>
    </location>
</feature>
<dbReference type="SUPFAM" id="SSF47473">
    <property type="entry name" value="EF-hand"/>
    <property type="match status" value="2"/>
</dbReference>
<feature type="compositionally biased region" description="Basic residues" evidence="3">
    <location>
        <begin position="33"/>
        <end position="43"/>
    </location>
</feature>
<feature type="domain" description="EF-hand" evidence="4">
    <location>
        <begin position="343"/>
        <end position="378"/>
    </location>
</feature>
<dbReference type="Proteomes" id="UP000292781">
    <property type="component" value="Unassembled WGS sequence"/>
</dbReference>
<feature type="region of interest" description="Disordered" evidence="3">
    <location>
        <begin position="1"/>
        <end position="75"/>
    </location>
</feature>
<dbReference type="EMBL" id="SJFN01000002">
    <property type="protein sequence ID" value="TBW40874.1"/>
    <property type="molecule type" value="Genomic_DNA"/>
</dbReference>
<evidence type="ECO:0000313" key="6">
    <source>
        <dbReference type="Proteomes" id="UP000292781"/>
    </source>
</evidence>
<feature type="domain" description="EF-hand" evidence="4">
    <location>
        <begin position="542"/>
        <end position="569"/>
    </location>
</feature>
<dbReference type="InterPro" id="IPR011992">
    <property type="entry name" value="EF-hand-dom_pair"/>
</dbReference>
<reference evidence="5 6" key="1">
    <citation type="submission" date="2019-02" db="EMBL/GenBank/DDBJ databases">
        <title>Siculibacillus lacustris gen. nov., sp. nov., a new rosette-forming bacterium isolated from a freshwater crater lake (Lake St. Ana, Romania).</title>
        <authorList>
            <person name="Felfoldi T."/>
            <person name="Marton Z."/>
            <person name="Szabo A."/>
            <person name="Mentes A."/>
            <person name="Boka K."/>
            <person name="Marialigeti K."/>
            <person name="Mathe I."/>
            <person name="Koncz M."/>
            <person name="Schumann P."/>
            <person name="Toth E."/>
        </authorList>
    </citation>
    <scope>NUCLEOTIDE SEQUENCE [LARGE SCALE GENOMIC DNA]</scope>
    <source>
        <strain evidence="5 6">SA-279</strain>
    </source>
</reference>
<protein>
    <recommendedName>
        <fullName evidence="4">EF-hand domain-containing protein</fullName>
    </recommendedName>
</protein>
<feature type="compositionally biased region" description="Low complexity" evidence="3">
    <location>
        <begin position="507"/>
        <end position="528"/>
    </location>
</feature>
<feature type="region of interest" description="Disordered" evidence="3">
    <location>
        <begin position="324"/>
        <end position="547"/>
    </location>
</feature>
<dbReference type="SMART" id="SM00054">
    <property type="entry name" value="EFh"/>
    <property type="match status" value="5"/>
</dbReference>
<feature type="compositionally biased region" description="Polar residues" evidence="3">
    <location>
        <begin position="362"/>
        <end position="373"/>
    </location>
</feature>
<feature type="region of interest" description="Disordered" evidence="3">
    <location>
        <begin position="248"/>
        <end position="284"/>
    </location>
</feature>
<organism evidence="5 6">
    <name type="scientific">Siculibacillus lacustris</name>
    <dbReference type="NCBI Taxonomy" id="1549641"/>
    <lineage>
        <taxon>Bacteria</taxon>
        <taxon>Pseudomonadati</taxon>
        <taxon>Pseudomonadota</taxon>
        <taxon>Alphaproteobacteria</taxon>
        <taxon>Hyphomicrobiales</taxon>
        <taxon>Ancalomicrobiaceae</taxon>
        <taxon>Siculibacillus</taxon>
    </lineage>
</organism>
<evidence type="ECO:0000256" key="3">
    <source>
        <dbReference type="SAM" id="MobiDB-lite"/>
    </source>
</evidence>
<keyword evidence="1" id="KW-0677">Repeat</keyword>
<evidence type="ECO:0000256" key="1">
    <source>
        <dbReference type="ARBA" id="ARBA00022737"/>
    </source>
</evidence>
<feature type="compositionally biased region" description="Low complexity" evidence="3">
    <location>
        <begin position="57"/>
        <end position="72"/>
    </location>
</feature>
<feature type="compositionally biased region" description="Low complexity" evidence="3">
    <location>
        <begin position="566"/>
        <end position="591"/>
    </location>
</feature>